<name>A0A392W0J8_9FABA</name>
<evidence type="ECO:0000313" key="2">
    <source>
        <dbReference type="Proteomes" id="UP000265520"/>
    </source>
</evidence>
<keyword evidence="2" id="KW-1185">Reference proteome</keyword>
<sequence>MVIQEEDWRSPIIHYLQEDELPRDKGETMRMKKLTAWYTMVGDKLYKR</sequence>
<dbReference type="AlphaFoldDB" id="A0A392W0J8"/>
<comment type="caution">
    <text evidence="1">The sequence shown here is derived from an EMBL/GenBank/DDBJ whole genome shotgun (WGS) entry which is preliminary data.</text>
</comment>
<proteinExistence type="predicted"/>
<organism evidence="1 2">
    <name type="scientific">Trifolium medium</name>
    <dbReference type="NCBI Taxonomy" id="97028"/>
    <lineage>
        <taxon>Eukaryota</taxon>
        <taxon>Viridiplantae</taxon>
        <taxon>Streptophyta</taxon>
        <taxon>Embryophyta</taxon>
        <taxon>Tracheophyta</taxon>
        <taxon>Spermatophyta</taxon>
        <taxon>Magnoliopsida</taxon>
        <taxon>eudicotyledons</taxon>
        <taxon>Gunneridae</taxon>
        <taxon>Pentapetalae</taxon>
        <taxon>rosids</taxon>
        <taxon>fabids</taxon>
        <taxon>Fabales</taxon>
        <taxon>Fabaceae</taxon>
        <taxon>Papilionoideae</taxon>
        <taxon>50 kb inversion clade</taxon>
        <taxon>NPAAA clade</taxon>
        <taxon>Hologalegina</taxon>
        <taxon>IRL clade</taxon>
        <taxon>Trifolieae</taxon>
        <taxon>Trifolium</taxon>
    </lineage>
</organism>
<feature type="non-terminal residue" evidence="1">
    <location>
        <position position="48"/>
    </location>
</feature>
<dbReference type="EMBL" id="LXQA011323136">
    <property type="protein sequence ID" value="MCI93212.1"/>
    <property type="molecule type" value="Genomic_DNA"/>
</dbReference>
<dbReference type="Proteomes" id="UP000265520">
    <property type="component" value="Unassembled WGS sequence"/>
</dbReference>
<evidence type="ECO:0000313" key="1">
    <source>
        <dbReference type="EMBL" id="MCI93212.1"/>
    </source>
</evidence>
<reference evidence="1 2" key="1">
    <citation type="journal article" date="2018" name="Front. Plant Sci.">
        <title>Red Clover (Trifolium pratense) and Zigzag Clover (T. medium) - A Picture of Genomic Similarities and Differences.</title>
        <authorList>
            <person name="Dluhosova J."/>
            <person name="Istvanek J."/>
            <person name="Nedelnik J."/>
            <person name="Repkova J."/>
        </authorList>
    </citation>
    <scope>NUCLEOTIDE SEQUENCE [LARGE SCALE GENOMIC DNA]</scope>
    <source>
        <strain evidence="2">cv. 10/8</strain>
        <tissue evidence="1">Leaf</tissue>
    </source>
</reference>
<protein>
    <submittedName>
        <fullName evidence="1">Uncharacterized protein</fullName>
    </submittedName>
</protein>
<accession>A0A392W0J8</accession>